<evidence type="ECO:0000256" key="13">
    <source>
        <dbReference type="ARBA" id="ARBA00049886"/>
    </source>
</evidence>
<evidence type="ECO:0000256" key="9">
    <source>
        <dbReference type="ARBA" id="ARBA00022857"/>
    </source>
</evidence>
<feature type="binding site" evidence="16">
    <location>
        <position position="156"/>
    </location>
    <ligand>
        <name>NADP(+)</name>
        <dbReference type="ChEBI" id="CHEBI:58349"/>
    </ligand>
</feature>
<dbReference type="GO" id="GO:0009231">
    <property type="term" value="P:riboflavin biosynthetic process"/>
    <property type="evidence" value="ECO:0007669"/>
    <property type="project" value="UniProtKB-UniPathway"/>
</dbReference>
<dbReference type="Pfam" id="PF00383">
    <property type="entry name" value="dCMP_cyt_deam_1"/>
    <property type="match status" value="1"/>
</dbReference>
<dbReference type="PANTHER" id="PTHR38011">
    <property type="entry name" value="DIHYDROFOLATE REDUCTASE FAMILY PROTEIN (AFU_ORTHOLOGUE AFUA_8G06820)"/>
    <property type="match status" value="1"/>
</dbReference>
<dbReference type="EC" id="1.1.1.193" evidence="14"/>
<comment type="function">
    <text evidence="1 14">Converts 2,5-diamino-6-(ribosylamino)-4(3h)-pyrimidinone 5'-phosphate into 5-amino-6-(ribosylamino)-2,4(1h,3h)-pyrimidinedione 5'-phosphate.</text>
</comment>
<feature type="binding site" evidence="16">
    <location>
        <position position="206"/>
    </location>
    <ligand>
        <name>substrate</name>
    </ligand>
</feature>
<dbReference type="EMBL" id="QZEY01000007">
    <property type="protein sequence ID" value="RJL31340.1"/>
    <property type="molecule type" value="Genomic_DNA"/>
</dbReference>
<evidence type="ECO:0000256" key="4">
    <source>
        <dbReference type="ARBA" id="ARBA00005259"/>
    </source>
</evidence>
<proteinExistence type="inferred from homology"/>
<keyword evidence="11" id="KW-0511">Multifunctional enzyme</keyword>
<evidence type="ECO:0000256" key="6">
    <source>
        <dbReference type="ARBA" id="ARBA00022619"/>
    </source>
</evidence>
<dbReference type="OrthoDB" id="9800865at2"/>
<evidence type="ECO:0000256" key="10">
    <source>
        <dbReference type="ARBA" id="ARBA00023002"/>
    </source>
</evidence>
<dbReference type="InterPro" id="IPR011549">
    <property type="entry name" value="RibD_C"/>
</dbReference>
<evidence type="ECO:0000256" key="3">
    <source>
        <dbReference type="ARBA" id="ARBA00004910"/>
    </source>
</evidence>
<dbReference type="PIRSF" id="PIRSF006769">
    <property type="entry name" value="RibD"/>
    <property type="match status" value="1"/>
</dbReference>
<evidence type="ECO:0000256" key="17">
    <source>
        <dbReference type="PIRSR" id="PIRSR006769-3"/>
    </source>
</evidence>
<dbReference type="InterPro" id="IPR050765">
    <property type="entry name" value="Riboflavin_Biosynth_HTPR"/>
</dbReference>
<evidence type="ECO:0000256" key="14">
    <source>
        <dbReference type="PIRNR" id="PIRNR006769"/>
    </source>
</evidence>
<feature type="binding site" evidence="16">
    <location>
        <position position="186"/>
    </location>
    <ligand>
        <name>substrate</name>
    </ligand>
</feature>
<evidence type="ECO:0000256" key="2">
    <source>
        <dbReference type="ARBA" id="ARBA00004882"/>
    </source>
</evidence>
<protein>
    <recommendedName>
        <fullName evidence="14">Riboflavin biosynthesis protein RibD</fullName>
    </recommendedName>
    <domain>
        <recommendedName>
            <fullName evidence="14">Diaminohydroxyphosphoribosylaminopyrimidine deaminase</fullName>
            <shortName evidence="14">DRAP deaminase</shortName>
            <ecNumber evidence="14">3.5.4.26</ecNumber>
        </recommendedName>
        <alternativeName>
            <fullName evidence="14">Riboflavin-specific deaminase</fullName>
        </alternativeName>
    </domain>
    <domain>
        <recommendedName>
            <fullName evidence="14">5-amino-6-(5-phosphoribosylamino)uracil reductase</fullName>
            <ecNumber evidence="14">1.1.1.193</ecNumber>
        </recommendedName>
        <alternativeName>
            <fullName evidence="14">HTP reductase</fullName>
        </alternativeName>
    </domain>
</protein>
<dbReference type="RefSeq" id="WP_119928025.1">
    <property type="nucleotide sequence ID" value="NZ_QZEY01000007.1"/>
</dbReference>
<comment type="pathway">
    <text evidence="2 14">Cofactor biosynthesis; riboflavin biosynthesis; 5-amino-6-(D-ribitylamino)uracil from GTP: step 2/4.</text>
</comment>
<dbReference type="PANTHER" id="PTHR38011:SF7">
    <property type="entry name" value="2,5-DIAMINO-6-RIBOSYLAMINO-4(3H)-PYRIMIDINONE 5'-PHOSPHATE REDUCTASE"/>
    <property type="match status" value="1"/>
</dbReference>
<evidence type="ECO:0000256" key="15">
    <source>
        <dbReference type="PIRSR" id="PIRSR006769-1"/>
    </source>
</evidence>
<comment type="caution">
    <text evidence="19">The sequence shown here is derived from an EMBL/GenBank/DDBJ whole genome shotgun (WGS) entry which is preliminary data.</text>
</comment>
<dbReference type="EC" id="3.5.4.26" evidence="14"/>
<dbReference type="GO" id="GO:0050661">
    <property type="term" value="F:NADP binding"/>
    <property type="evidence" value="ECO:0007669"/>
    <property type="project" value="InterPro"/>
</dbReference>
<dbReference type="GO" id="GO:0008835">
    <property type="term" value="F:diaminohydroxyphosphoribosylaminopyrimidine deaminase activity"/>
    <property type="evidence" value="ECO:0007669"/>
    <property type="project" value="UniProtKB-EC"/>
</dbReference>
<dbReference type="InterPro" id="IPR016192">
    <property type="entry name" value="APOBEC/CMP_deaminase_Zn-bd"/>
</dbReference>
<feature type="binding site" evidence="17">
    <location>
        <position position="54"/>
    </location>
    <ligand>
        <name>Zn(2+)</name>
        <dbReference type="ChEBI" id="CHEBI:29105"/>
        <note>catalytic</note>
    </ligand>
</feature>
<dbReference type="SUPFAM" id="SSF53597">
    <property type="entry name" value="Dihydrofolate reductase-like"/>
    <property type="match status" value="1"/>
</dbReference>
<dbReference type="InterPro" id="IPR024072">
    <property type="entry name" value="DHFR-like_dom_sf"/>
</dbReference>
<feature type="binding site" evidence="16">
    <location>
        <position position="293"/>
    </location>
    <ligand>
        <name>substrate</name>
    </ligand>
</feature>
<gene>
    <name evidence="19" type="primary">ribD</name>
    <name evidence="19" type="ORF">D5H75_20060</name>
</gene>
<keyword evidence="6 14" id="KW-0686">Riboflavin biosynthesis</keyword>
<evidence type="ECO:0000256" key="12">
    <source>
        <dbReference type="ARBA" id="ARBA00049861"/>
    </source>
</evidence>
<dbReference type="InterPro" id="IPR016193">
    <property type="entry name" value="Cytidine_deaminase-like"/>
</dbReference>
<dbReference type="InterPro" id="IPR002125">
    <property type="entry name" value="CMP_dCMP_dom"/>
</dbReference>
<keyword evidence="14 19" id="KW-0378">Hydrolase</keyword>
<feature type="binding site" evidence="16">
    <location>
        <position position="170"/>
    </location>
    <ligand>
        <name>substrate</name>
    </ligand>
</feature>
<feature type="binding site" evidence="16">
    <location>
        <position position="209"/>
    </location>
    <ligand>
        <name>substrate</name>
    </ligand>
</feature>
<dbReference type="InterPro" id="IPR004794">
    <property type="entry name" value="Eubact_RibD"/>
</dbReference>
<dbReference type="Pfam" id="PF01872">
    <property type="entry name" value="RibD_C"/>
    <property type="match status" value="1"/>
</dbReference>
<dbReference type="NCBIfam" id="TIGR00326">
    <property type="entry name" value="eubact_ribD"/>
    <property type="match status" value="1"/>
</dbReference>
<dbReference type="SUPFAM" id="SSF53927">
    <property type="entry name" value="Cytidine deaminase-like"/>
    <property type="match status" value="1"/>
</dbReference>
<feature type="binding site" evidence="16">
    <location>
        <position position="172"/>
    </location>
    <ligand>
        <name>NADP(+)</name>
        <dbReference type="ChEBI" id="CHEBI:58349"/>
    </ligand>
</feature>
<evidence type="ECO:0000256" key="7">
    <source>
        <dbReference type="ARBA" id="ARBA00022723"/>
    </source>
</evidence>
<dbReference type="Proteomes" id="UP000265768">
    <property type="component" value="Unassembled WGS sequence"/>
</dbReference>
<dbReference type="PROSITE" id="PS00903">
    <property type="entry name" value="CYT_DCMP_DEAMINASES_1"/>
    <property type="match status" value="1"/>
</dbReference>
<evidence type="ECO:0000256" key="16">
    <source>
        <dbReference type="PIRSR" id="PIRSR006769-2"/>
    </source>
</evidence>
<feature type="binding site" evidence="17">
    <location>
        <position position="79"/>
    </location>
    <ligand>
        <name>Zn(2+)</name>
        <dbReference type="ChEBI" id="CHEBI:29105"/>
        <note>catalytic</note>
    </ligand>
</feature>
<dbReference type="Gene3D" id="3.40.430.10">
    <property type="entry name" value="Dihydrofolate Reductase, subunit A"/>
    <property type="match status" value="1"/>
</dbReference>
<feature type="binding site" evidence="16">
    <location>
        <begin position="295"/>
        <end position="301"/>
    </location>
    <ligand>
        <name>NADP(+)</name>
        <dbReference type="ChEBI" id="CHEBI:58349"/>
    </ligand>
</feature>
<accession>A0A3A4B1Q8</accession>
<evidence type="ECO:0000256" key="1">
    <source>
        <dbReference type="ARBA" id="ARBA00002151"/>
    </source>
</evidence>
<dbReference type="PROSITE" id="PS51747">
    <property type="entry name" value="CYT_DCMP_DEAMINASES_2"/>
    <property type="match status" value="1"/>
</dbReference>
<evidence type="ECO:0000256" key="8">
    <source>
        <dbReference type="ARBA" id="ARBA00022833"/>
    </source>
</evidence>
<organism evidence="19 20">
    <name type="scientific">Bailinhaonella thermotolerans</name>
    <dbReference type="NCBI Taxonomy" id="1070861"/>
    <lineage>
        <taxon>Bacteria</taxon>
        <taxon>Bacillati</taxon>
        <taxon>Actinomycetota</taxon>
        <taxon>Actinomycetes</taxon>
        <taxon>Streptosporangiales</taxon>
        <taxon>Streptosporangiaceae</taxon>
        <taxon>Bailinhaonella</taxon>
    </lineage>
</organism>
<feature type="active site" description="Proton donor" evidence="15">
    <location>
        <position position="56"/>
    </location>
</feature>
<keyword evidence="7 14" id="KW-0479">Metal-binding</keyword>
<dbReference type="InterPro" id="IPR002734">
    <property type="entry name" value="RibDG_C"/>
</dbReference>
<evidence type="ECO:0000313" key="20">
    <source>
        <dbReference type="Proteomes" id="UP000265768"/>
    </source>
</evidence>
<keyword evidence="10 14" id="KW-0560">Oxidoreductase</keyword>
<dbReference type="GO" id="GO:0008703">
    <property type="term" value="F:5-amino-6-(5-phosphoribosylamino)uracil reductase activity"/>
    <property type="evidence" value="ECO:0007669"/>
    <property type="project" value="UniProtKB-EC"/>
</dbReference>
<comment type="similarity">
    <text evidence="4 14">In the N-terminal section; belongs to the cytidine and deoxycytidylate deaminase family.</text>
</comment>
<evidence type="ECO:0000259" key="18">
    <source>
        <dbReference type="PROSITE" id="PS51747"/>
    </source>
</evidence>
<dbReference type="CDD" id="cd01284">
    <property type="entry name" value="Riboflavin_deaminase-reductase"/>
    <property type="match status" value="1"/>
</dbReference>
<keyword evidence="8 14" id="KW-0862">Zinc</keyword>
<feature type="binding site" evidence="16">
    <location>
        <position position="226"/>
    </location>
    <ligand>
        <name>NADP(+)</name>
        <dbReference type="ChEBI" id="CHEBI:58349"/>
    </ligand>
</feature>
<dbReference type="UniPathway" id="UPA00275">
    <property type="reaction ID" value="UER00401"/>
</dbReference>
<dbReference type="GO" id="GO:0008270">
    <property type="term" value="F:zinc ion binding"/>
    <property type="evidence" value="ECO:0007669"/>
    <property type="project" value="InterPro"/>
</dbReference>
<name>A0A3A4B1Q8_9ACTN</name>
<comment type="cofactor">
    <cofactor evidence="14 17">
        <name>Zn(2+)</name>
        <dbReference type="ChEBI" id="CHEBI:29105"/>
    </cofactor>
    <text evidence="14 17">Binds 1 zinc ion.</text>
</comment>
<comment type="catalytic activity">
    <reaction evidence="12 14">
        <text>5-amino-6-(5-phospho-D-ribitylamino)uracil + NADP(+) = 5-amino-6-(5-phospho-D-ribosylamino)uracil + NADPH + H(+)</text>
        <dbReference type="Rhea" id="RHEA:17845"/>
        <dbReference type="ChEBI" id="CHEBI:15378"/>
        <dbReference type="ChEBI" id="CHEBI:57783"/>
        <dbReference type="ChEBI" id="CHEBI:58349"/>
        <dbReference type="ChEBI" id="CHEBI:58421"/>
        <dbReference type="ChEBI" id="CHEBI:58453"/>
        <dbReference type="EC" id="1.1.1.193"/>
    </reaction>
</comment>
<evidence type="ECO:0000313" key="19">
    <source>
        <dbReference type="EMBL" id="RJL31340.1"/>
    </source>
</evidence>
<evidence type="ECO:0000256" key="5">
    <source>
        <dbReference type="ARBA" id="ARBA00007417"/>
    </source>
</evidence>
<feature type="binding site" evidence="17">
    <location>
        <position position="88"/>
    </location>
    <ligand>
        <name>Zn(2+)</name>
        <dbReference type="ChEBI" id="CHEBI:29105"/>
        <note>catalytic</note>
    </ligand>
</feature>
<dbReference type="Gene3D" id="3.40.140.10">
    <property type="entry name" value="Cytidine Deaminase, domain 2"/>
    <property type="match status" value="1"/>
</dbReference>
<sequence length="365" mass="37541">MISTAERDAMRRAIRLAALGRGSTSPNPVVGCVVLTPDGEIAGEGHHAYAGGPHAEVAALARAGERARGGTAVVTLEPCAHTGRTGPCTSALLAAGIARVVYGVADPNPVAAGGADALRAAGVEVEFLPDPEAERVNAAWLTYARARRPHVTWKFAATLDGRSAAADGTSQWITSPAAREDVHRLRAESDAIVAGVGTVLADDPLLTARPSGRAARRAPLRVVLDSDARTPLTARVLDAQAPTLVAVAEDAEPGPLECRAAVVRLPRAAGRGIDPGALLEELYRREVVGVFLEGGPTLAGSFLAGGYVDRVVAYLAPTLLGSGRAALGDAGVATLAEAHRLRIEDVTPVGPDLRVIAVPAAKEEE</sequence>
<feature type="domain" description="CMP/dCMP-type deaminase" evidence="18">
    <location>
        <begin position="4"/>
        <end position="126"/>
    </location>
</feature>
<dbReference type="NCBIfam" id="TIGR00227">
    <property type="entry name" value="ribD_Cterm"/>
    <property type="match status" value="1"/>
</dbReference>
<comment type="pathway">
    <text evidence="3 14">Cofactor biosynthesis; riboflavin biosynthesis; 5-amino-6-(D-ribitylamino)uracil from GTP: step 3/4.</text>
</comment>
<keyword evidence="20" id="KW-1185">Reference proteome</keyword>
<feature type="binding site" evidence="16">
    <location>
        <position position="198"/>
    </location>
    <ligand>
        <name>NADP(+)</name>
        <dbReference type="ChEBI" id="CHEBI:58349"/>
    </ligand>
</feature>
<feature type="binding site" evidence="16">
    <location>
        <position position="202"/>
    </location>
    <ligand>
        <name>NADP(+)</name>
        <dbReference type="ChEBI" id="CHEBI:58349"/>
    </ligand>
</feature>
<evidence type="ECO:0000256" key="11">
    <source>
        <dbReference type="ARBA" id="ARBA00023268"/>
    </source>
</evidence>
<keyword evidence="9 14" id="KW-0521">NADP</keyword>
<reference evidence="19 20" key="1">
    <citation type="submission" date="2018-09" db="EMBL/GenBank/DDBJ databases">
        <title>YIM 75507 draft genome.</title>
        <authorList>
            <person name="Tang S."/>
            <person name="Feng Y."/>
        </authorList>
    </citation>
    <scope>NUCLEOTIDE SEQUENCE [LARGE SCALE GENOMIC DNA]</scope>
    <source>
        <strain evidence="19 20">YIM 75507</strain>
    </source>
</reference>
<comment type="catalytic activity">
    <reaction evidence="13 14">
        <text>2,5-diamino-6-hydroxy-4-(5-phosphoribosylamino)-pyrimidine + H2O + H(+) = 5-amino-6-(5-phospho-D-ribosylamino)uracil + NH4(+)</text>
        <dbReference type="Rhea" id="RHEA:21868"/>
        <dbReference type="ChEBI" id="CHEBI:15377"/>
        <dbReference type="ChEBI" id="CHEBI:15378"/>
        <dbReference type="ChEBI" id="CHEBI:28938"/>
        <dbReference type="ChEBI" id="CHEBI:58453"/>
        <dbReference type="ChEBI" id="CHEBI:58614"/>
        <dbReference type="EC" id="3.5.4.26"/>
    </reaction>
</comment>
<comment type="similarity">
    <text evidence="5 14">In the C-terminal section; belongs to the HTP reductase family.</text>
</comment>
<dbReference type="AlphaFoldDB" id="A0A3A4B1Q8"/>